<keyword evidence="2" id="KW-1185">Reference proteome</keyword>
<evidence type="ECO:0000313" key="2">
    <source>
        <dbReference type="Proteomes" id="UP000789901"/>
    </source>
</evidence>
<organism evidence="1 2">
    <name type="scientific">Gigaspora margarita</name>
    <dbReference type="NCBI Taxonomy" id="4874"/>
    <lineage>
        <taxon>Eukaryota</taxon>
        <taxon>Fungi</taxon>
        <taxon>Fungi incertae sedis</taxon>
        <taxon>Mucoromycota</taxon>
        <taxon>Glomeromycotina</taxon>
        <taxon>Glomeromycetes</taxon>
        <taxon>Diversisporales</taxon>
        <taxon>Gigasporaceae</taxon>
        <taxon>Gigaspora</taxon>
    </lineage>
</organism>
<accession>A0ABN7XL15</accession>
<dbReference type="Proteomes" id="UP000789901">
    <property type="component" value="Unassembled WGS sequence"/>
</dbReference>
<protein>
    <submittedName>
        <fullName evidence="1">36524_t:CDS:1</fullName>
    </submittedName>
</protein>
<dbReference type="EMBL" id="CAJVQB010155311">
    <property type="protein sequence ID" value="CAG8856006.1"/>
    <property type="molecule type" value="Genomic_DNA"/>
</dbReference>
<proteinExistence type="predicted"/>
<name>A0ABN7XL15_GIGMA</name>
<sequence length="48" mass="5410">MRNLRNSYTRGNFSGFAISEFAKTSNSLKKSGWFNSSNNPNVVVRPLD</sequence>
<feature type="non-terminal residue" evidence="1">
    <location>
        <position position="1"/>
    </location>
</feature>
<evidence type="ECO:0000313" key="1">
    <source>
        <dbReference type="EMBL" id="CAG8856006.1"/>
    </source>
</evidence>
<reference evidence="1 2" key="1">
    <citation type="submission" date="2021-06" db="EMBL/GenBank/DDBJ databases">
        <authorList>
            <person name="Kallberg Y."/>
            <person name="Tangrot J."/>
            <person name="Rosling A."/>
        </authorList>
    </citation>
    <scope>NUCLEOTIDE SEQUENCE [LARGE SCALE GENOMIC DNA]</scope>
    <source>
        <strain evidence="1 2">120-4 pot B 10/14</strain>
    </source>
</reference>
<gene>
    <name evidence="1" type="ORF">GMARGA_LOCUS44827</name>
</gene>
<feature type="non-terminal residue" evidence="1">
    <location>
        <position position="48"/>
    </location>
</feature>
<comment type="caution">
    <text evidence="1">The sequence shown here is derived from an EMBL/GenBank/DDBJ whole genome shotgun (WGS) entry which is preliminary data.</text>
</comment>